<dbReference type="AlphaFoldDB" id="A0A5R9KYB6"/>
<dbReference type="PANTHER" id="PTHR36836:SF1">
    <property type="entry name" value="COLANIC ACID BIOSYNTHESIS PROTEIN WCAK"/>
    <property type="match status" value="1"/>
</dbReference>
<keyword evidence="2" id="KW-0808">Transferase</keyword>
<accession>A0A5R9KYB6</accession>
<evidence type="ECO:0000259" key="1">
    <source>
        <dbReference type="Pfam" id="PF04230"/>
    </source>
</evidence>
<dbReference type="Proteomes" id="UP000306402">
    <property type="component" value="Unassembled WGS sequence"/>
</dbReference>
<name>A0A5R9KYB6_9BACT</name>
<keyword evidence="3" id="KW-1185">Reference proteome</keyword>
<gene>
    <name evidence="2" type="ORF">FEN17_17685</name>
</gene>
<proteinExistence type="predicted"/>
<organism evidence="2 3">
    <name type="scientific">Dyadobacter luticola</name>
    <dbReference type="NCBI Taxonomy" id="1979387"/>
    <lineage>
        <taxon>Bacteria</taxon>
        <taxon>Pseudomonadati</taxon>
        <taxon>Bacteroidota</taxon>
        <taxon>Cytophagia</taxon>
        <taxon>Cytophagales</taxon>
        <taxon>Spirosomataceae</taxon>
        <taxon>Dyadobacter</taxon>
    </lineage>
</organism>
<feature type="domain" description="Polysaccharide pyruvyl transferase" evidence="1">
    <location>
        <begin position="45"/>
        <end position="299"/>
    </location>
</feature>
<sequence>MSYTLRATKREYNNWKKAFNKKKAAPEKPDFRRIGLMDPSIGTSNMGDFIIQDAVKSVLRETFPDSFVSTFPTQLSRKMDSVQLMQDQDVIFIGGTNLLASNMEARFQWKVTPIDSYFIPNKMVLFGTGWWQYQDKPNAYTQNLYSGLLSKSLLHSVRDSYSRDMLKSIGIENVVNTSCPTLWNINPAHCKSIQTSKASDVITTLTFYNKDFKQDAAMIKMLQQNYDHVYVWIQGFEDMEYLHQLAPDMKKIISVHPDLHFYDEILKRHNDIEYVGTRLHAGIRAIQHGKRTLIVAVDNRAQEIGKDTNLNVIKREDLDRALNFVTKPYVTDIQLPVDAIALWKNQFNKTSF</sequence>
<evidence type="ECO:0000313" key="3">
    <source>
        <dbReference type="Proteomes" id="UP000306402"/>
    </source>
</evidence>
<dbReference type="RefSeq" id="WP_138366644.1">
    <property type="nucleotide sequence ID" value="NZ_VCEJ01000004.1"/>
</dbReference>
<dbReference type="GO" id="GO:0016740">
    <property type="term" value="F:transferase activity"/>
    <property type="evidence" value="ECO:0007669"/>
    <property type="project" value="UniProtKB-KW"/>
</dbReference>
<evidence type="ECO:0000313" key="2">
    <source>
        <dbReference type="EMBL" id="TLV01273.1"/>
    </source>
</evidence>
<dbReference type="InterPro" id="IPR007345">
    <property type="entry name" value="Polysacch_pyruvyl_Trfase"/>
</dbReference>
<dbReference type="OrthoDB" id="9802987at2"/>
<dbReference type="PANTHER" id="PTHR36836">
    <property type="entry name" value="COLANIC ACID BIOSYNTHESIS PROTEIN WCAK"/>
    <property type="match status" value="1"/>
</dbReference>
<comment type="caution">
    <text evidence="2">The sequence shown here is derived from an EMBL/GenBank/DDBJ whole genome shotgun (WGS) entry which is preliminary data.</text>
</comment>
<dbReference type="EMBL" id="VCEJ01000004">
    <property type="protein sequence ID" value="TLV01273.1"/>
    <property type="molecule type" value="Genomic_DNA"/>
</dbReference>
<protein>
    <submittedName>
        <fullName evidence="2">Polysaccharide pyruvyl transferase family protein</fullName>
    </submittedName>
</protein>
<dbReference type="Pfam" id="PF04230">
    <property type="entry name" value="PS_pyruv_trans"/>
    <property type="match status" value="1"/>
</dbReference>
<reference evidence="2 3" key="1">
    <citation type="submission" date="2019-05" db="EMBL/GenBank/DDBJ databases">
        <authorList>
            <person name="Qu J.-H."/>
        </authorList>
    </citation>
    <scope>NUCLEOTIDE SEQUENCE [LARGE SCALE GENOMIC DNA]</scope>
    <source>
        <strain evidence="2 3">T17</strain>
    </source>
</reference>